<evidence type="ECO:0000256" key="1">
    <source>
        <dbReference type="ARBA" id="ARBA00004442"/>
    </source>
</evidence>
<evidence type="ECO:0000256" key="2">
    <source>
        <dbReference type="ARBA" id="ARBA00006275"/>
    </source>
</evidence>
<dbReference type="Pfam" id="PF07980">
    <property type="entry name" value="SusD_RagB"/>
    <property type="match status" value="1"/>
</dbReference>
<protein>
    <submittedName>
        <fullName evidence="8">SusD family protein</fullName>
    </submittedName>
</protein>
<dbReference type="OrthoDB" id="9792139at2"/>
<dbReference type="Proteomes" id="UP000187181">
    <property type="component" value="Unassembled WGS sequence"/>
</dbReference>
<comment type="similarity">
    <text evidence="2">Belongs to the SusD family.</text>
</comment>
<dbReference type="RefSeq" id="WP_076670889.1">
    <property type="nucleotide sequence ID" value="NZ_FTPP01000003.1"/>
</dbReference>
<comment type="subcellular location">
    <subcellularLocation>
        <location evidence="1">Cell outer membrane</location>
    </subcellularLocation>
</comment>
<keyword evidence="5" id="KW-0998">Cell outer membrane</keyword>
<name>A0A1R3XQQ5_9BACT</name>
<dbReference type="InterPro" id="IPR033985">
    <property type="entry name" value="SusD-like_N"/>
</dbReference>
<evidence type="ECO:0000256" key="5">
    <source>
        <dbReference type="ARBA" id="ARBA00023237"/>
    </source>
</evidence>
<dbReference type="SUPFAM" id="SSF48452">
    <property type="entry name" value="TPR-like"/>
    <property type="match status" value="1"/>
</dbReference>
<evidence type="ECO:0000259" key="7">
    <source>
        <dbReference type="Pfam" id="PF14322"/>
    </source>
</evidence>
<feature type="domain" description="SusD-like N-terminal" evidence="7">
    <location>
        <begin position="42"/>
        <end position="224"/>
    </location>
</feature>
<dbReference type="InterPro" id="IPR012944">
    <property type="entry name" value="SusD_RagB_dom"/>
</dbReference>
<dbReference type="EMBL" id="FTPP01000003">
    <property type="protein sequence ID" value="SIT93763.1"/>
    <property type="molecule type" value="Genomic_DNA"/>
</dbReference>
<organism evidence="8 9">
    <name type="scientific">Pontibacter indicus</name>
    <dbReference type="NCBI Taxonomy" id="1317125"/>
    <lineage>
        <taxon>Bacteria</taxon>
        <taxon>Pseudomonadati</taxon>
        <taxon>Bacteroidota</taxon>
        <taxon>Cytophagia</taxon>
        <taxon>Cytophagales</taxon>
        <taxon>Hymenobacteraceae</taxon>
        <taxon>Pontibacter</taxon>
    </lineage>
</organism>
<dbReference type="GO" id="GO:0009279">
    <property type="term" value="C:cell outer membrane"/>
    <property type="evidence" value="ECO:0007669"/>
    <property type="project" value="UniProtKB-SubCell"/>
</dbReference>
<evidence type="ECO:0000256" key="3">
    <source>
        <dbReference type="ARBA" id="ARBA00022729"/>
    </source>
</evidence>
<evidence type="ECO:0000313" key="8">
    <source>
        <dbReference type="EMBL" id="SIT93763.1"/>
    </source>
</evidence>
<keyword evidence="4" id="KW-0472">Membrane</keyword>
<dbReference type="Pfam" id="PF14322">
    <property type="entry name" value="SusD-like_3"/>
    <property type="match status" value="1"/>
</dbReference>
<gene>
    <name evidence="8" type="ORF">SAMN05444128_3196</name>
</gene>
<feature type="domain" description="RagB/SusD" evidence="6">
    <location>
        <begin position="336"/>
        <end position="426"/>
    </location>
</feature>
<dbReference type="AlphaFoldDB" id="A0A1R3XQQ5"/>
<evidence type="ECO:0000259" key="6">
    <source>
        <dbReference type="Pfam" id="PF07980"/>
    </source>
</evidence>
<dbReference type="Gene3D" id="1.25.40.390">
    <property type="match status" value="1"/>
</dbReference>
<dbReference type="STRING" id="1317125.SAMN05444128_3196"/>
<evidence type="ECO:0000256" key="4">
    <source>
        <dbReference type="ARBA" id="ARBA00023136"/>
    </source>
</evidence>
<keyword evidence="3" id="KW-0732">Signal</keyword>
<keyword evidence="9" id="KW-1185">Reference proteome</keyword>
<sequence length="462" mass="50694">MKKYTYILAAVLGLSVLTGCEDRLEVAPTTQVEADVAVTDFNSLDKAALGVYSALQSEDYYGFRYNLYHEIYSDNMQFVGTFTTDAEAARRALTASNLQIESFWGAIYVAINRANTVISQAERLVAAGTITAEQRDAISGEMHFLRALAYFDLVKVFGGVPLELNATAGLSDIQYLPRSSEQEVYTQIITDLTTAENMLSMVESGDPRRASSLAATALLARVYLQNGNNAEAQAKASQVIESGAFALMPTFASIFTTEAGGKTESIFEIDFTPNDQNSLGSATNPNTPGQKFYVSEDTYNALQASAANGDDRFEATARVEGSAGRRRLLKYEDAVNNADNVIIIRLAEMYLIRAEAAVRQTANGGDNILPVSPQVLSDINTVRTRAGLRPLLVLTNRAALSEILLQRRLEFVGEGLRFMDLRRYNLTCEILGFCNAQAFRNLWPIPLQQIEVNPELTQNPGY</sequence>
<dbReference type="InterPro" id="IPR011990">
    <property type="entry name" value="TPR-like_helical_dom_sf"/>
</dbReference>
<dbReference type="CDD" id="cd08977">
    <property type="entry name" value="SusD"/>
    <property type="match status" value="1"/>
</dbReference>
<dbReference type="PROSITE" id="PS51257">
    <property type="entry name" value="PROKAR_LIPOPROTEIN"/>
    <property type="match status" value="1"/>
</dbReference>
<evidence type="ECO:0000313" key="9">
    <source>
        <dbReference type="Proteomes" id="UP000187181"/>
    </source>
</evidence>
<reference evidence="9" key="1">
    <citation type="submission" date="2017-01" db="EMBL/GenBank/DDBJ databases">
        <authorList>
            <person name="Varghese N."/>
            <person name="Submissions S."/>
        </authorList>
    </citation>
    <scope>NUCLEOTIDE SEQUENCE [LARGE SCALE GENOMIC DNA]</scope>
    <source>
        <strain evidence="9">LP100</strain>
    </source>
</reference>
<accession>A0A1R3XQQ5</accession>
<proteinExistence type="inferred from homology"/>